<evidence type="ECO:0000313" key="1">
    <source>
        <dbReference type="EMBL" id="SUZ58749.1"/>
    </source>
</evidence>
<organism evidence="1">
    <name type="scientific">marine metagenome</name>
    <dbReference type="NCBI Taxonomy" id="408172"/>
    <lineage>
        <taxon>unclassified sequences</taxon>
        <taxon>metagenomes</taxon>
        <taxon>ecological metagenomes</taxon>
    </lineage>
</organism>
<dbReference type="AlphaFoldDB" id="A0A381NWY5"/>
<protein>
    <submittedName>
        <fullName evidence="1">Uncharacterized protein</fullName>
    </submittedName>
</protein>
<gene>
    <name evidence="1" type="ORF">METZ01_LOCUS11603</name>
</gene>
<sequence>MNEIIGYESYFSVYVTFMRSSV</sequence>
<dbReference type="EMBL" id="UINC01000639">
    <property type="protein sequence ID" value="SUZ58749.1"/>
    <property type="molecule type" value="Genomic_DNA"/>
</dbReference>
<name>A0A381NWY5_9ZZZZ</name>
<reference evidence="1" key="1">
    <citation type="submission" date="2018-05" db="EMBL/GenBank/DDBJ databases">
        <authorList>
            <person name="Lanie J.A."/>
            <person name="Ng W.-L."/>
            <person name="Kazmierczak K.M."/>
            <person name="Andrzejewski T.M."/>
            <person name="Davidsen T.M."/>
            <person name="Wayne K.J."/>
            <person name="Tettelin H."/>
            <person name="Glass J.I."/>
            <person name="Rusch D."/>
            <person name="Podicherti R."/>
            <person name="Tsui H.-C.T."/>
            <person name="Winkler M.E."/>
        </authorList>
    </citation>
    <scope>NUCLEOTIDE SEQUENCE</scope>
</reference>
<proteinExistence type="predicted"/>
<accession>A0A381NWY5</accession>